<dbReference type="Proteomes" id="UP001054945">
    <property type="component" value="Unassembled WGS sequence"/>
</dbReference>
<evidence type="ECO:0000313" key="4">
    <source>
        <dbReference type="Proteomes" id="UP001054945"/>
    </source>
</evidence>
<feature type="region of interest" description="Disordered" evidence="1">
    <location>
        <begin position="64"/>
        <end position="103"/>
    </location>
</feature>
<evidence type="ECO:0000313" key="3">
    <source>
        <dbReference type="EMBL" id="GIX78271.1"/>
    </source>
</evidence>
<dbReference type="EMBL" id="BPLR01020397">
    <property type="protein sequence ID" value="GIX78271.1"/>
    <property type="molecule type" value="Genomic_DNA"/>
</dbReference>
<organism evidence="3 4">
    <name type="scientific">Caerostris extrusa</name>
    <name type="common">Bark spider</name>
    <name type="synonym">Caerostris bankana</name>
    <dbReference type="NCBI Taxonomy" id="172846"/>
    <lineage>
        <taxon>Eukaryota</taxon>
        <taxon>Metazoa</taxon>
        <taxon>Ecdysozoa</taxon>
        <taxon>Arthropoda</taxon>
        <taxon>Chelicerata</taxon>
        <taxon>Arachnida</taxon>
        <taxon>Araneae</taxon>
        <taxon>Araneomorphae</taxon>
        <taxon>Entelegynae</taxon>
        <taxon>Araneoidea</taxon>
        <taxon>Araneidae</taxon>
        <taxon>Caerostris</taxon>
    </lineage>
</organism>
<keyword evidence="4" id="KW-1185">Reference proteome</keyword>
<keyword evidence="2" id="KW-0472">Membrane</keyword>
<reference evidence="3 4" key="1">
    <citation type="submission" date="2021-06" db="EMBL/GenBank/DDBJ databases">
        <title>Caerostris extrusa draft genome.</title>
        <authorList>
            <person name="Kono N."/>
            <person name="Arakawa K."/>
        </authorList>
    </citation>
    <scope>NUCLEOTIDE SEQUENCE [LARGE SCALE GENOMIC DNA]</scope>
</reference>
<sequence>MTYCSTSVSQIVDVNYLLLMSPFISLMLVWRSVIRNKRIQWCGMMRQSPHCSFRHPWLHCDPRTRTAAGPEENKKLTSPALGNGWARPMNAKATGPSLGGIGP</sequence>
<proteinExistence type="predicted"/>
<evidence type="ECO:0000256" key="2">
    <source>
        <dbReference type="SAM" id="Phobius"/>
    </source>
</evidence>
<evidence type="ECO:0000256" key="1">
    <source>
        <dbReference type="SAM" id="MobiDB-lite"/>
    </source>
</evidence>
<name>A0AAV4N0U9_CAEEX</name>
<gene>
    <name evidence="3" type="ORF">CEXT_168071</name>
</gene>
<protein>
    <submittedName>
        <fullName evidence="3">Uncharacterized protein</fullName>
    </submittedName>
</protein>
<dbReference type="AlphaFoldDB" id="A0AAV4N0U9"/>
<keyword evidence="2" id="KW-0812">Transmembrane</keyword>
<feature type="transmembrane region" description="Helical" evidence="2">
    <location>
        <begin position="16"/>
        <end position="34"/>
    </location>
</feature>
<comment type="caution">
    <text evidence="3">The sequence shown here is derived from an EMBL/GenBank/DDBJ whole genome shotgun (WGS) entry which is preliminary data.</text>
</comment>
<accession>A0AAV4N0U9</accession>
<keyword evidence="2" id="KW-1133">Transmembrane helix</keyword>